<dbReference type="InterPro" id="IPR036397">
    <property type="entry name" value="RNaseH_sf"/>
</dbReference>
<dbReference type="PROSITE" id="PS50994">
    <property type="entry name" value="INTEGRASE"/>
    <property type="match status" value="1"/>
</dbReference>
<evidence type="ECO:0000256" key="1">
    <source>
        <dbReference type="ARBA" id="ARBA00002286"/>
    </source>
</evidence>
<dbReference type="Pfam" id="PF09299">
    <property type="entry name" value="Mu-transpos_C"/>
    <property type="match status" value="1"/>
</dbReference>
<gene>
    <name evidence="4" type="ORF">COF57_04955</name>
</gene>
<evidence type="ECO:0000313" key="4">
    <source>
        <dbReference type="EMBL" id="PHD62942.1"/>
    </source>
</evidence>
<reference evidence="4 5" key="1">
    <citation type="submission" date="2017-09" db="EMBL/GenBank/DDBJ databases">
        <title>Large-scale bioinformatics analysis of Bacillus genomes uncovers conserved roles of natural products in bacterial physiology.</title>
        <authorList>
            <consortium name="Agbiome Team Llc"/>
            <person name="Bleich R.M."/>
            <person name="Grubbs K.J."/>
            <person name="Santa Maria K.C."/>
            <person name="Allen S.E."/>
            <person name="Farag S."/>
            <person name="Shank E.A."/>
            <person name="Bowers A."/>
        </authorList>
    </citation>
    <scope>NUCLEOTIDE SEQUENCE [LARGE SCALE GENOMIC DNA]</scope>
    <source>
        <strain evidence="4 5">AFS044295</strain>
    </source>
</reference>
<dbReference type="AlphaFoldDB" id="A0A2C4QET1"/>
<dbReference type="InterPro" id="IPR015378">
    <property type="entry name" value="Transposase-like_Mu_C"/>
</dbReference>
<dbReference type="Gene3D" id="3.30.420.10">
    <property type="entry name" value="Ribonuclease H-like superfamily/Ribonuclease H"/>
    <property type="match status" value="1"/>
</dbReference>
<comment type="function">
    <text evidence="1">Involved in the transposition of the insertion sequence.</text>
</comment>
<organism evidence="4 5">
    <name type="scientific">Bacillus wiedmannii</name>
    <dbReference type="NCBI Taxonomy" id="1890302"/>
    <lineage>
        <taxon>Bacteria</taxon>
        <taxon>Bacillati</taxon>
        <taxon>Bacillota</taxon>
        <taxon>Bacilli</taxon>
        <taxon>Bacillales</taxon>
        <taxon>Bacillaceae</taxon>
        <taxon>Bacillus</taxon>
        <taxon>Bacillus cereus group</taxon>
    </lineage>
</organism>
<sequence>MSVLYHNIVLEEDTDEDKIYYRVLWIDSKQEIMYIFILNDSNALPIKVNVLDIITDIQNDMIRVSLSDPYYKLYMEEELNASQRERIEKNWHLIQRLLSKENIPAIFESKARGEILKAYIQQGYTKPTLYKLLRMYWKNGQNKGAIVDNYKNCGGKGKEKILGQKKVGRQKKDKNIHGEGTNVTQQVKKLIVNAFQKYYMNQKENSLRYTYERFLAENFMDKLNLGGETALQFKKDAKPPSYAQFVYWAKKLTSSHKVSIKRLGEKEHNLTQRAILGKSNDYVYGPGSLYQIDSTIADVYVVSSNNYNAIIGRPTLYLVVDVFSRMIVGFHVDTRAASLEMARLALYCAVSDKEEYCGNFGVSIETGEWIASNLPAALLADRGELMGKEAQKLADRINIRLENTPPYRADLKGIVERALGILQQNAKPLLPGYVEKNFGKRGAPDYRLKAVLTIQDIRKIIIEYIRMYNQKILEHYELSEEMLRDQVVPTPNNIWNWGVEKCSGILRTFPKEELKFAFMSIDVGRVSAEGIKYKNMRYTCAKAIQEHWFEKARNKGWKIRVLFDPRNMTFIYIKDESKESYIACEMDKTSVYYGKSLSEIEYLQKTERELKKIKAKESLERKLTYQSRVEEVVVDAEQRTESIIPIFVESNTSKIKNIRERRTEDNFERQPQEAFLIENKEEEEKLHKKTLSLGHEQEEAEINEYELEQLKLYEKLMEEEGNYREENG</sequence>
<feature type="coiled-coil region" evidence="2">
    <location>
        <begin position="688"/>
        <end position="715"/>
    </location>
</feature>
<keyword evidence="2" id="KW-0175">Coiled coil</keyword>
<dbReference type="SUPFAM" id="SSF53098">
    <property type="entry name" value="Ribonuclease H-like"/>
    <property type="match status" value="1"/>
</dbReference>
<dbReference type="Proteomes" id="UP000223364">
    <property type="component" value="Unassembled WGS sequence"/>
</dbReference>
<evidence type="ECO:0000256" key="2">
    <source>
        <dbReference type="SAM" id="Coils"/>
    </source>
</evidence>
<comment type="caution">
    <text evidence="4">The sequence shown here is derived from an EMBL/GenBank/DDBJ whole genome shotgun (WGS) entry which is preliminary data.</text>
</comment>
<dbReference type="InterPro" id="IPR001584">
    <property type="entry name" value="Integrase_cat-core"/>
</dbReference>
<evidence type="ECO:0000259" key="3">
    <source>
        <dbReference type="PROSITE" id="PS50994"/>
    </source>
</evidence>
<accession>A0A2C4QET1</accession>
<name>A0A2C4QET1_9BACI</name>
<keyword evidence="4" id="KW-0238">DNA-binding</keyword>
<feature type="domain" description="Integrase catalytic" evidence="3">
    <location>
        <begin position="282"/>
        <end position="499"/>
    </location>
</feature>
<dbReference type="GO" id="GO:0015074">
    <property type="term" value="P:DNA integration"/>
    <property type="evidence" value="ECO:0007669"/>
    <property type="project" value="InterPro"/>
</dbReference>
<protein>
    <submittedName>
        <fullName evidence="4">DNA-binding protein</fullName>
    </submittedName>
</protein>
<dbReference type="InterPro" id="IPR012337">
    <property type="entry name" value="RNaseH-like_sf"/>
</dbReference>
<proteinExistence type="predicted"/>
<dbReference type="GO" id="GO:0003677">
    <property type="term" value="F:DNA binding"/>
    <property type="evidence" value="ECO:0007669"/>
    <property type="project" value="UniProtKB-KW"/>
</dbReference>
<dbReference type="RefSeq" id="WP_098815029.1">
    <property type="nucleotide sequence ID" value="NZ_NUSP01000004.1"/>
</dbReference>
<evidence type="ECO:0000313" key="5">
    <source>
        <dbReference type="Proteomes" id="UP000223364"/>
    </source>
</evidence>
<dbReference type="EMBL" id="NUSP01000004">
    <property type="protein sequence ID" value="PHD62942.1"/>
    <property type="molecule type" value="Genomic_DNA"/>
</dbReference>